<feature type="transmembrane region" description="Helical" evidence="1">
    <location>
        <begin position="350"/>
        <end position="371"/>
    </location>
</feature>
<gene>
    <name evidence="2" type="ORF">GCM10007053_14780</name>
</gene>
<keyword evidence="1" id="KW-0472">Membrane</keyword>
<sequence>MDNTVKASTIKTFTDVHTWTGLGAGLALFIAFYAGAITVFTHELDAWDNYGIAQSEAGDIRQANELLSEVIATQPVAGETIRLNISSPEHPGNHVMWFERLEDGDFKRHDFHLNEDGTLDTSGNTSELAGFIYALHYNLGIPTDWGLWLLGVICFIYGIALVSGVVIFIPNFVKDIFVVRPGKNKKRFWLDTHNIVGVLSLPWHIMFAWSSALLAIAIFLLAPFQLTVFKDDITSRLAPELGVVQAPEPSGIPGAMLTAGALLDIARLEVPGLEPTQLRVSNVGDSNATVRVIGKTHSEHMEPYANIVMMATDGRILSVSQPETASAGATFYRGLIALHFASFGGYLTKWLYFILGLAGAYLFYSGNLLWVESRRKRRSQQQTPASLFLARLNSGVCIGCMAGISAAFLASRGLADLADRAYFMKGAYYGVFFAAILWSFVRPVATGTRELLQACALLTAAIPILDIALLDTTPWSAAAQGHYELLTVDLMAIVAAACFWFMAAKLNKRAISGDPNSVWAAHPTSPHGTEATVASEGTQ</sequence>
<reference evidence="2" key="2">
    <citation type="submission" date="2020-09" db="EMBL/GenBank/DDBJ databases">
        <authorList>
            <person name="Sun Q."/>
            <person name="Kim S."/>
        </authorList>
    </citation>
    <scope>NUCLEOTIDE SEQUENCE</scope>
    <source>
        <strain evidence="2">KCTC 23430</strain>
    </source>
</reference>
<dbReference type="Proteomes" id="UP000644693">
    <property type="component" value="Unassembled WGS sequence"/>
</dbReference>
<keyword evidence="1" id="KW-0812">Transmembrane</keyword>
<feature type="transmembrane region" description="Helical" evidence="1">
    <location>
        <begin position="145"/>
        <end position="173"/>
    </location>
</feature>
<feature type="transmembrane region" description="Helical" evidence="1">
    <location>
        <begin position="482"/>
        <end position="503"/>
    </location>
</feature>
<keyword evidence="1" id="KW-1133">Transmembrane helix</keyword>
<evidence type="ECO:0000313" key="3">
    <source>
        <dbReference type="Proteomes" id="UP000644693"/>
    </source>
</evidence>
<dbReference type="PANTHER" id="PTHR34219">
    <property type="entry name" value="IRON-REGULATED INNER MEMBRANE PROTEIN-RELATED"/>
    <property type="match status" value="1"/>
</dbReference>
<proteinExistence type="predicted"/>
<dbReference type="EMBL" id="BMYM01000001">
    <property type="protein sequence ID" value="GHD31580.1"/>
    <property type="molecule type" value="Genomic_DNA"/>
</dbReference>
<comment type="caution">
    <text evidence="2">The sequence shown here is derived from an EMBL/GenBank/DDBJ whole genome shotgun (WGS) entry which is preliminary data.</text>
</comment>
<feature type="transmembrane region" description="Helical" evidence="1">
    <location>
        <begin position="426"/>
        <end position="444"/>
    </location>
</feature>
<dbReference type="AlphaFoldDB" id="A0A918XGS1"/>
<feature type="transmembrane region" description="Helical" evidence="1">
    <location>
        <begin position="21"/>
        <end position="40"/>
    </location>
</feature>
<dbReference type="Pfam" id="PF03929">
    <property type="entry name" value="PepSY_TM"/>
    <property type="match status" value="1"/>
</dbReference>
<name>A0A918XGS1_9GAMM</name>
<evidence type="ECO:0008006" key="4">
    <source>
        <dbReference type="Google" id="ProtNLM"/>
    </source>
</evidence>
<dbReference type="InterPro" id="IPR005625">
    <property type="entry name" value="PepSY-ass_TM"/>
</dbReference>
<dbReference type="PANTHER" id="PTHR34219:SF9">
    <property type="entry name" value="IRON-REGULATED INNER MEMBRANE PROTEIN"/>
    <property type="match status" value="1"/>
</dbReference>
<organism evidence="2 3">
    <name type="scientific">Parahalioglobus pacificus</name>
    <dbReference type="NCBI Taxonomy" id="930806"/>
    <lineage>
        <taxon>Bacteria</taxon>
        <taxon>Pseudomonadati</taxon>
        <taxon>Pseudomonadota</taxon>
        <taxon>Gammaproteobacteria</taxon>
        <taxon>Cellvibrionales</taxon>
        <taxon>Halieaceae</taxon>
        <taxon>Parahalioglobus</taxon>
    </lineage>
</organism>
<reference evidence="2" key="1">
    <citation type="journal article" date="2014" name="Int. J. Syst. Evol. Microbiol.">
        <title>Complete genome sequence of Corynebacterium casei LMG S-19264T (=DSM 44701T), isolated from a smear-ripened cheese.</title>
        <authorList>
            <consortium name="US DOE Joint Genome Institute (JGI-PGF)"/>
            <person name="Walter F."/>
            <person name="Albersmeier A."/>
            <person name="Kalinowski J."/>
            <person name="Ruckert C."/>
        </authorList>
    </citation>
    <scope>NUCLEOTIDE SEQUENCE</scope>
    <source>
        <strain evidence="2">KCTC 23430</strain>
    </source>
</reference>
<evidence type="ECO:0000313" key="2">
    <source>
        <dbReference type="EMBL" id="GHD31580.1"/>
    </source>
</evidence>
<keyword evidence="3" id="KW-1185">Reference proteome</keyword>
<feature type="transmembrane region" description="Helical" evidence="1">
    <location>
        <begin position="392"/>
        <end position="414"/>
    </location>
</feature>
<accession>A0A918XGS1</accession>
<evidence type="ECO:0000256" key="1">
    <source>
        <dbReference type="SAM" id="Phobius"/>
    </source>
</evidence>
<protein>
    <recommendedName>
        <fullName evidence="4">PepSY domain-containing protein</fullName>
    </recommendedName>
</protein>
<feature type="transmembrane region" description="Helical" evidence="1">
    <location>
        <begin position="451"/>
        <end position="470"/>
    </location>
</feature>
<feature type="transmembrane region" description="Helical" evidence="1">
    <location>
        <begin position="194"/>
        <end position="222"/>
    </location>
</feature>